<feature type="transmembrane region" description="Helical" evidence="2">
    <location>
        <begin position="330"/>
        <end position="351"/>
    </location>
</feature>
<feature type="transmembrane region" description="Helical" evidence="2">
    <location>
        <begin position="357"/>
        <end position="376"/>
    </location>
</feature>
<feature type="transmembrane region" description="Helical" evidence="2">
    <location>
        <begin position="800"/>
        <end position="818"/>
    </location>
</feature>
<dbReference type="PANTHER" id="PTHR38434:SF1">
    <property type="entry name" value="BLL2549 PROTEIN"/>
    <property type="match status" value="1"/>
</dbReference>
<protein>
    <submittedName>
        <fullName evidence="3">DUF2339 domain-containing protein</fullName>
    </submittedName>
</protein>
<feature type="transmembrane region" description="Helical" evidence="2">
    <location>
        <begin position="258"/>
        <end position="277"/>
    </location>
</feature>
<keyword evidence="2" id="KW-1133">Transmembrane helix</keyword>
<feature type="region of interest" description="Disordered" evidence="1">
    <location>
        <begin position="35"/>
        <end position="65"/>
    </location>
</feature>
<feature type="transmembrane region" description="Helical" evidence="2">
    <location>
        <begin position="865"/>
        <end position="883"/>
    </location>
</feature>
<dbReference type="InterPro" id="IPR014600">
    <property type="entry name" value="UCP035905_mem"/>
</dbReference>
<evidence type="ECO:0000313" key="4">
    <source>
        <dbReference type="Proteomes" id="UP001597033"/>
    </source>
</evidence>
<reference evidence="4" key="1">
    <citation type="journal article" date="2019" name="Int. J. Syst. Evol. Microbiol.">
        <title>The Global Catalogue of Microorganisms (GCM) 10K type strain sequencing project: providing services to taxonomists for standard genome sequencing and annotation.</title>
        <authorList>
            <consortium name="The Broad Institute Genomics Platform"/>
            <consortium name="The Broad Institute Genome Sequencing Center for Infectious Disease"/>
            <person name="Wu L."/>
            <person name="Ma J."/>
        </authorList>
    </citation>
    <scope>NUCLEOTIDE SEQUENCE [LARGE SCALE GENOMIC DNA]</scope>
    <source>
        <strain evidence="4">CCUG 55854</strain>
    </source>
</reference>
<feature type="transmembrane region" description="Helical" evidence="2">
    <location>
        <begin position="171"/>
        <end position="191"/>
    </location>
</feature>
<feature type="transmembrane region" description="Helical" evidence="2">
    <location>
        <begin position="555"/>
        <end position="574"/>
    </location>
</feature>
<dbReference type="Proteomes" id="UP001597033">
    <property type="component" value="Unassembled WGS sequence"/>
</dbReference>
<name>A0ABW3LUJ6_9GAMM</name>
<feature type="transmembrane region" description="Helical" evidence="2">
    <location>
        <begin position="644"/>
        <end position="661"/>
    </location>
</feature>
<dbReference type="PANTHER" id="PTHR38434">
    <property type="entry name" value="BLL2549 PROTEIN"/>
    <property type="match status" value="1"/>
</dbReference>
<keyword evidence="4" id="KW-1185">Reference proteome</keyword>
<feature type="transmembrane region" description="Helical" evidence="2">
    <location>
        <begin position="739"/>
        <end position="755"/>
    </location>
</feature>
<feature type="compositionally biased region" description="Basic and acidic residues" evidence="1">
    <location>
        <begin position="125"/>
        <end position="136"/>
    </location>
</feature>
<gene>
    <name evidence="3" type="ORF">ACFQ2N_05020</name>
</gene>
<accession>A0ABW3LUJ6</accession>
<feature type="transmembrane region" description="Helical" evidence="2">
    <location>
        <begin position="775"/>
        <end position="793"/>
    </location>
</feature>
<proteinExistence type="predicted"/>
<feature type="transmembrane region" description="Helical" evidence="2">
    <location>
        <begin position="611"/>
        <end position="632"/>
    </location>
</feature>
<feature type="transmembrane region" description="Helical" evidence="2">
    <location>
        <begin position="527"/>
        <end position="548"/>
    </location>
</feature>
<dbReference type="EMBL" id="JBHTKN010000002">
    <property type="protein sequence ID" value="MFD1041712.1"/>
    <property type="molecule type" value="Genomic_DNA"/>
</dbReference>
<feature type="transmembrane region" description="Helical" evidence="2">
    <location>
        <begin position="496"/>
        <end position="515"/>
    </location>
</feature>
<dbReference type="InterPro" id="IPR019286">
    <property type="entry name" value="DUF2339_TM"/>
</dbReference>
<comment type="caution">
    <text evidence="3">The sequence shown here is derived from an EMBL/GenBank/DDBJ whole genome shotgun (WGS) entry which is preliminary data.</text>
</comment>
<feature type="region of interest" description="Disordered" evidence="1">
    <location>
        <begin position="79"/>
        <end position="136"/>
    </location>
</feature>
<feature type="transmembrane region" description="Helical" evidence="2">
    <location>
        <begin position="420"/>
        <end position="440"/>
    </location>
</feature>
<evidence type="ECO:0000256" key="1">
    <source>
        <dbReference type="SAM" id="MobiDB-lite"/>
    </source>
</evidence>
<feature type="transmembrane region" description="Helical" evidence="2">
    <location>
        <begin position="306"/>
        <end position="325"/>
    </location>
</feature>
<feature type="compositionally biased region" description="Pro residues" evidence="1">
    <location>
        <begin position="113"/>
        <end position="122"/>
    </location>
</feature>
<feature type="compositionally biased region" description="Pro residues" evidence="1">
    <location>
        <begin position="85"/>
        <end position="101"/>
    </location>
</feature>
<evidence type="ECO:0000256" key="2">
    <source>
        <dbReference type="SAM" id="Phobius"/>
    </source>
</evidence>
<feature type="transmembrane region" description="Helical" evidence="2">
    <location>
        <begin position="838"/>
        <end position="858"/>
    </location>
</feature>
<dbReference type="PIRSF" id="PIRSF035905">
    <property type="entry name" value="UCP035905_mp"/>
    <property type="match status" value="1"/>
</dbReference>
<feature type="transmembrane region" description="Helical" evidence="2">
    <location>
        <begin position="228"/>
        <end position="252"/>
    </location>
</feature>
<dbReference type="RefSeq" id="WP_379655836.1">
    <property type="nucleotide sequence ID" value="NZ_JBHTKN010000002.1"/>
</dbReference>
<keyword evidence="2" id="KW-0472">Membrane</keyword>
<feature type="transmembrane region" description="Helical" evidence="2">
    <location>
        <begin position="282"/>
        <end position="300"/>
    </location>
</feature>
<feature type="transmembrane region" description="Helical" evidence="2">
    <location>
        <begin position="700"/>
        <end position="719"/>
    </location>
</feature>
<feature type="transmembrane region" description="Helical" evidence="2">
    <location>
        <begin position="668"/>
        <end position="688"/>
    </location>
</feature>
<feature type="transmembrane region" description="Helical" evidence="2">
    <location>
        <begin position="388"/>
        <end position="408"/>
    </location>
</feature>
<evidence type="ECO:0000313" key="3">
    <source>
        <dbReference type="EMBL" id="MFD1041712.1"/>
    </source>
</evidence>
<sequence>MPVLLVVALVSLSSLKGRVAELERNLAELRFAAERPSVRESGAAAAPRDPAVPPGPQPASAAGDAPTLSELMRRQAGDVTAPAAPAVPAPPQAPVGPPATPPTASATGAAASAPPPLPPPGPRQEAARETVDDTARARAATASARIAHGRAAPAENALLRMVKRWFTVGNVPVKIGMLVLLAGVAALLKYASDQGLFVLPLELRLAAVAAAALGALVFAWRRRDSNRIFALSLQGGAIGVLLLTVFAAFKLYGVIDPGPAFALSVLLVAGMGLLAVLQDAKALAVFALLAGFLAPLWLSTGSGNHVALFSYYALLNAAIVAIAWFRAWRILNLLGFLFTFGIGSLWGASAYTPEKFASTQPFLLLFFAFYLVVPILFARRQPAGRRDLVDGCLVFGTPLVAFTLQAGLMDGLFADGSRMPLALCALGLALLYAALAWVLLRRAGYRVLGQSHAILAVGFATLAVPLALSARATASVFALEGAGLVWLGLRQGRGLPVFNGSALQLVAACALLLGAVDDAAGDAHLLLNPTAMAALLVALAGLASAWAARLHGATVRAVAFYLWGLLWWCGNGVHEIDRFVEPVARADWLLVFAIATAWLAAEVHRLSPARALAWTVAGGFAAALPLTLAQHAAHSHAFGGDYGLVAWVAFALLGLRSLACLRGDASRLASLAQFAWWLAWAMVLSLWAGWWSSHAGLAQGWHLTLGLAPWLVLVALALWRWQWLAIPRGALADGARTPLLCVAFAVVALDWLLALRQAAPSAPLPWLPLLNPAELVHSLALLLAAAWLWSPWAPQALRPLRMAVVAAVGFVLLSVSTLRGVHHWGGVAWEPGLLSSSLAQTSLTVTWSVLGVIGWITGSRRGRRGLWLAGALLMGVVLAKLLLVDRQHLGGMLGIVSFIAYGVLCTIVGYLAPAPPRMPGASAGESHA</sequence>
<feature type="compositionally biased region" description="Low complexity" evidence="1">
    <location>
        <begin position="102"/>
        <end position="112"/>
    </location>
</feature>
<feature type="transmembrane region" description="Helical" evidence="2">
    <location>
        <begin position="889"/>
        <end position="912"/>
    </location>
</feature>
<feature type="transmembrane region" description="Helical" evidence="2">
    <location>
        <begin position="447"/>
        <end position="466"/>
    </location>
</feature>
<keyword evidence="2" id="KW-0812">Transmembrane</keyword>
<dbReference type="Pfam" id="PF10101">
    <property type="entry name" value="DUF2339"/>
    <property type="match status" value="1"/>
</dbReference>
<feature type="transmembrane region" description="Helical" evidence="2">
    <location>
        <begin position="203"/>
        <end position="221"/>
    </location>
</feature>
<organism evidence="3 4">
    <name type="scientific">Pseudoxanthomonas kaohsiungensis</name>
    <dbReference type="NCBI Taxonomy" id="283923"/>
    <lineage>
        <taxon>Bacteria</taxon>
        <taxon>Pseudomonadati</taxon>
        <taxon>Pseudomonadota</taxon>
        <taxon>Gammaproteobacteria</taxon>
        <taxon>Lysobacterales</taxon>
        <taxon>Lysobacteraceae</taxon>
        <taxon>Pseudoxanthomonas</taxon>
    </lineage>
</organism>